<dbReference type="Pfam" id="PF09382">
    <property type="entry name" value="RQC"/>
    <property type="match status" value="1"/>
</dbReference>
<dbReference type="Pfam" id="PF00270">
    <property type="entry name" value="DEAD"/>
    <property type="match status" value="1"/>
</dbReference>
<evidence type="ECO:0000259" key="14">
    <source>
        <dbReference type="PROSITE" id="PS51194"/>
    </source>
</evidence>
<dbReference type="InterPro" id="IPR002121">
    <property type="entry name" value="HRDC_dom"/>
</dbReference>
<dbReference type="InterPro" id="IPR029491">
    <property type="entry name" value="Helicase_HTH"/>
</dbReference>
<dbReference type="GO" id="GO:0000723">
    <property type="term" value="P:telomere maintenance"/>
    <property type="evidence" value="ECO:0007669"/>
    <property type="project" value="TreeGrafter"/>
</dbReference>
<evidence type="ECO:0000256" key="5">
    <source>
        <dbReference type="ARBA" id="ARBA00022806"/>
    </source>
</evidence>
<dbReference type="SUPFAM" id="SSF52540">
    <property type="entry name" value="P-loop containing nucleoside triphosphate hydrolases"/>
    <property type="match status" value="1"/>
</dbReference>
<feature type="compositionally biased region" description="Polar residues" evidence="11">
    <location>
        <begin position="294"/>
        <end position="308"/>
    </location>
</feature>
<proteinExistence type="inferred from homology"/>
<dbReference type="Pfam" id="PF00271">
    <property type="entry name" value="Helicase_C"/>
    <property type="match status" value="1"/>
</dbReference>
<dbReference type="SMART" id="SM00487">
    <property type="entry name" value="DEXDc"/>
    <property type="match status" value="1"/>
</dbReference>
<gene>
    <name evidence="15" type="primary">WRN</name>
</gene>
<keyword evidence="3" id="KW-0547">Nucleotide-binding</keyword>
<dbReference type="EC" id="5.6.2.4" evidence="10"/>
<evidence type="ECO:0000256" key="1">
    <source>
        <dbReference type="ARBA" id="ARBA00001947"/>
    </source>
</evidence>
<dbReference type="GO" id="GO:0005694">
    <property type="term" value="C:chromosome"/>
    <property type="evidence" value="ECO:0007669"/>
    <property type="project" value="TreeGrafter"/>
</dbReference>
<dbReference type="CDD" id="cd18794">
    <property type="entry name" value="SF2_C_RecQ"/>
    <property type="match status" value="1"/>
</dbReference>
<dbReference type="GO" id="GO:0008408">
    <property type="term" value="F:3'-5' exonuclease activity"/>
    <property type="evidence" value="ECO:0007669"/>
    <property type="project" value="InterPro"/>
</dbReference>
<dbReference type="GO" id="GO:0005524">
    <property type="term" value="F:ATP binding"/>
    <property type="evidence" value="ECO:0007669"/>
    <property type="project" value="UniProtKB-KW"/>
</dbReference>
<feature type="region of interest" description="Disordered" evidence="11">
    <location>
        <begin position="1032"/>
        <end position="1064"/>
    </location>
</feature>
<dbReference type="GO" id="GO:0003677">
    <property type="term" value="F:DNA binding"/>
    <property type="evidence" value="ECO:0007669"/>
    <property type="project" value="UniProtKB-KW"/>
</dbReference>
<feature type="compositionally biased region" description="Basic and acidic residues" evidence="11">
    <location>
        <begin position="309"/>
        <end position="324"/>
    </location>
</feature>
<comment type="similarity">
    <text evidence="2">Belongs to the helicase family. RecQ subfamily.</text>
</comment>
<organism evidence="15 16">
    <name type="scientific">Pygocentrus nattereri</name>
    <name type="common">Red-bellied piranha</name>
    <dbReference type="NCBI Taxonomy" id="42514"/>
    <lineage>
        <taxon>Eukaryota</taxon>
        <taxon>Metazoa</taxon>
        <taxon>Chordata</taxon>
        <taxon>Craniata</taxon>
        <taxon>Vertebrata</taxon>
        <taxon>Euteleostomi</taxon>
        <taxon>Actinopterygii</taxon>
        <taxon>Neopterygii</taxon>
        <taxon>Teleostei</taxon>
        <taxon>Ostariophysi</taxon>
        <taxon>Characiformes</taxon>
        <taxon>Characoidei</taxon>
        <taxon>Pygocentrus</taxon>
    </lineage>
</organism>
<dbReference type="InterPro" id="IPR036397">
    <property type="entry name" value="RNaseH_sf"/>
</dbReference>
<feature type="region of interest" description="Disordered" evidence="11">
    <location>
        <begin position="1315"/>
        <end position="1339"/>
    </location>
</feature>
<dbReference type="InterPro" id="IPR014001">
    <property type="entry name" value="Helicase_ATP-bd"/>
</dbReference>
<dbReference type="InterPro" id="IPR002562">
    <property type="entry name" value="3'-5'_exonuclease_dom"/>
</dbReference>
<dbReference type="InterPro" id="IPR027417">
    <property type="entry name" value="P-loop_NTPase"/>
</dbReference>
<name>A0A3B4CWT0_PYGNA</name>
<dbReference type="SMART" id="SM00474">
    <property type="entry name" value="35EXOc"/>
    <property type="match status" value="1"/>
</dbReference>
<dbReference type="PANTHER" id="PTHR13710:SF120">
    <property type="entry name" value="BIFUNCTIONAL 3'-5' EXONUCLEASE_ATP-DEPENDENT HELICASE WRN"/>
    <property type="match status" value="1"/>
</dbReference>
<dbReference type="InterPro" id="IPR032284">
    <property type="entry name" value="RecQ_Zn-bd"/>
</dbReference>
<dbReference type="Pfam" id="PF14493">
    <property type="entry name" value="HTH_40"/>
    <property type="match status" value="1"/>
</dbReference>
<reference evidence="15" key="2">
    <citation type="submission" date="2025-08" db="UniProtKB">
        <authorList>
            <consortium name="Ensembl"/>
        </authorList>
    </citation>
    <scope>IDENTIFICATION</scope>
</reference>
<dbReference type="Gene3D" id="3.30.420.10">
    <property type="entry name" value="Ribonuclease H-like superfamily/Ribonuclease H"/>
    <property type="match status" value="1"/>
</dbReference>
<feature type="domain" description="HRDC" evidence="12">
    <location>
        <begin position="1071"/>
        <end position="1150"/>
    </location>
</feature>
<dbReference type="Pfam" id="PF16124">
    <property type="entry name" value="RecQ_Zn_bind"/>
    <property type="match status" value="1"/>
</dbReference>
<feature type="compositionally biased region" description="Acidic residues" evidence="11">
    <location>
        <begin position="1326"/>
        <end position="1339"/>
    </location>
</feature>
<dbReference type="PROSITE" id="PS50967">
    <property type="entry name" value="HRDC"/>
    <property type="match status" value="1"/>
</dbReference>
<dbReference type="Ensembl" id="ENSPNAT00000024079.2">
    <property type="protein sequence ID" value="ENSPNAP00000015793.2"/>
    <property type="gene ID" value="ENSPNAG00000021848.2"/>
</dbReference>
<sequence>MGDRTLPSWMANRLNQEDHVRSQGLYKKNVLEDDLPYLEFGGIVMYSKEKNDCSFLSEDLRSSLAPGSAVGFDLEWPPSFTKGKSKKVALVQVCASEEKCYLFHLSPMSGFPPGLKMFLEDENIKKVGVGIEGDMWKLMSDYEIKLKNCIELSDLANKKLRCVEKWSLDGLVKHLFNKQLFKDKNVRCSHWDNFELTEEQKRYAATDAYAGLIIHQTLERLVSTCALKTPACLKQRLSQIGRELQDLTSRVPDGLNCTSSTEAILEELSERVASLRDLLKSSADVAEDAVGEHSPNTSENQTPQNVKSDTMDHEAIQESSEGRDAYVPFKEPWKDSVLLEKDERPSVPSVHRECIMSHISEYELQMLEMQAREEEKEEQSILAFQEKAALESSADLSYEAESDEEFDSQMIQCAEEMEKLNDSFDKQPDEPQPEDEDEDVEEDKEEGLDPSLPEPGPEQIKCLKMFFGHHNFKPVQWKVIQSVIQERRDNLVVMATGYGKSLCFQFPPVYCLNISVVISPLIALMEDQVLQLNMYNIPACFLGSAQTQNVFADLKKGIFRVVYMTPEFCSGNISLLEQLNRSIGLSLIAVDEAHCISHWGHDFRGAYRDLGVLKRCLPDVPIVALTATASPSIRDDIVRSLRLVNPLITCTSFDRPNLYLDVDRKSGDIIKDLKRFLVKKNGGDYEFEGATIVYCQSKKEAERVTAALYKLGVRCGVYHAGLGIKQRRETQYQFMRDEIQCVVATVAFGMGINKPDIRKVIHYGAPKEMESYYQEIGRAGRDGLPSACHVLWMPTDMALNRFLLNQTKSDRFRGYKLEMMAKMEKYLNSTKCRRKSILSHFEDKQLRKVTSGILGTSKCCDNCKFGTTLSTWKGSSDQDLKDFGPCAFQLMGAVSAMGEKFGITAPILLLRGSNSQKVPERFRKHPLYGAERSVSEAWWRALGRELISEKYLMESTGYNKFSTLCKLTPQGRTWLNKAQDERHRTLLLQPNRDLCPRAYVPRNQDTRPPVVRVQGSPPGTAQLLQRANLRSQADVSEVVKKGGPSDFRSDSGCSQAPPAKPQPPAISARELELQAELYGKLVAERQKLASIKDVPPAILATNKILLDMAKLRPCTVARLKQVEGVSEAKANMLSPLLQTILKFCQMHSLQEAVASSAAPCPVQPPSTQAGRASAVPLTDSVAVSYKLFQTEGKSLRQVADARSLPMAVVESHLLQAQKANHPLDTEKAGLSTSLFNTITRIVASQPLSSDLSDFKSIRTLVPEEIGTFQLQLCIAKLQREGFPKCLPSPPSAQHNITWIELQAKHVEVDGVKPSLTSALQPQQPEPEPEPEPDSMDMSEDELFSELPMPEDLGPTDGGAQCFGEPVGPSKTVSYTSGMKLASWNQENLDKDTYDLFSESPVKTVSQTPKRKLPDWAEKPKGSVAAAAAAAATKKNKKKKGLFM</sequence>
<feature type="region of interest" description="Disordered" evidence="11">
    <location>
        <begin position="285"/>
        <end position="327"/>
    </location>
</feature>
<dbReference type="InterPro" id="IPR044876">
    <property type="entry name" value="HRDC_dom_sf"/>
</dbReference>
<dbReference type="NCBIfam" id="TIGR00614">
    <property type="entry name" value="recQ_fam"/>
    <property type="match status" value="1"/>
</dbReference>
<dbReference type="InterPro" id="IPR001650">
    <property type="entry name" value="Helicase_C-like"/>
</dbReference>
<dbReference type="FunFam" id="3.40.50.300:FF:001023">
    <property type="entry name" value="Werner syndrome RecQ like helicase"/>
    <property type="match status" value="1"/>
</dbReference>
<dbReference type="SMART" id="SM00341">
    <property type="entry name" value="HRDC"/>
    <property type="match status" value="1"/>
</dbReference>
<feature type="domain" description="Helicase C-terminal" evidence="14">
    <location>
        <begin position="672"/>
        <end position="823"/>
    </location>
</feature>
<dbReference type="STRING" id="42514.ENSPNAP00000015793"/>
<dbReference type="SUPFAM" id="SSF53098">
    <property type="entry name" value="Ribonuclease H-like"/>
    <property type="match status" value="1"/>
</dbReference>
<dbReference type="Gene3D" id="1.10.150.80">
    <property type="entry name" value="HRDC domain"/>
    <property type="match status" value="1"/>
</dbReference>
<evidence type="ECO:0000256" key="4">
    <source>
        <dbReference type="ARBA" id="ARBA00022801"/>
    </source>
</evidence>
<evidence type="ECO:0000256" key="2">
    <source>
        <dbReference type="ARBA" id="ARBA00005446"/>
    </source>
</evidence>
<dbReference type="GO" id="GO:0005737">
    <property type="term" value="C:cytoplasm"/>
    <property type="evidence" value="ECO:0007669"/>
    <property type="project" value="TreeGrafter"/>
</dbReference>
<keyword evidence="7" id="KW-0238">DNA-binding</keyword>
<evidence type="ECO:0000256" key="3">
    <source>
        <dbReference type="ARBA" id="ARBA00022741"/>
    </source>
</evidence>
<dbReference type="InterPro" id="IPR018982">
    <property type="entry name" value="RQC_domain"/>
</dbReference>
<dbReference type="InterPro" id="IPR004589">
    <property type="entry name" value="DNA_helicase_ATP-dep_RecQ"/>
</dbReference>
<dbReference type="InterPro" id="IPR010997">
    <property type="entry name" value="HRDC-like_sf"/>
</dbReference>
<evidence type="ECO:0000256" key="11">
    <source>
        <dbReference type="SAM" id="MobiDB-lite"/>
    </source>
</evidence>
<evidence type="ECO:0000313" key="15">
    <source>
        <dbReference type="Ensembl" id="ENSPNAP00000015793.2"/>
    </source>
</evidence>
<feature type="region of interest" description="Disordered" evidence="11">
    <location>
        <begin position="422"/>
        <end position="456"/>
    </location>
</feature>
<dbReference type="InterPro" id="IPR012337">
    <property type="entry name" value="RNaseH-like_sf"/>
</dbReference>
<dbReference type="GeneTree" id="ENSGT00940000159168"/>
<keyword evidence="5" id="KW-0347">Helicase</keyword>
<dbReference type="InterPro" id="IPR011545">
    <property type="entry name" value="DEAD/DEAH_box_helicase_dom"/>
</dbReference>
<protein>
    <recommendedName>
        <fullName evidence="10">DNA 3'-5' helicase</fullName>
        <ecNumber evidence="10">5.6.2.4</ecNumber>
    </recommendedName>
</protein>
<evidence type="ECO:0000256" key="9">
    <source>
        <dbReference type="ARBA" id="ARBA00034617"/>
    </source>
</evidence>
<keyword evidence="8" id="KW-0413">Isomerase</keyword>
<dbReference type="GO" id="GO:0009378">
    <property type="term" value="F:four-way junction helicase activity"/>
    <property type="evidence" value="ECO:0007669"/>
    <property type="project" value="TreeGrafter"/>
</dbReference>
<dbReference type="Gene3D" id="1.10.10.10">
    <property type="entry name" value="Winged helix-like DNA-binding domain superfamily/Winged helix DNA-binding domain"/>
    <property type="match status" value="1"/>
</dbReference>
<dbReference type="SUPFAM" id="SSF46785">
    <property type="entry name" value="Winged helix' DNA-binding domain"/>
    <property type="match status" value="1"/>
</dbReference>
<dbReference type="SUPFAM" id="SSF47819">
    <property type="entry name" value="HRDC-like"/>
    <property type="match status" value="1"/>
</dbReference>
<reference evidence="15" key="3">
    <citation type="submission" date="2025-09" db="UniProtKB">
        <authorList>
            <consortium name="Ensembl"/>
        </authorList>
    </citation>
    <scope>IDENTIFICATION</scope>
</reference>
<keyword evidence="16" id="KW-1185">Reference proteome</keyword>
<dbReference type="InterPro" id="IPR036390">
    <property type="entry name" value="WH_DNA-bd_sf"/>
</dbReference>
<dbReference type="Pfam" id="PF00570">
    <property type="entry name" value="HRDC"/>
    <property type="match status" value="1"/>
</dbReference>
<comment type="catalytic activity">
    <reaction evidence="9">
        <text>Couples ATP hydrolysis with the unwinding of duplex DNA by translocating in the 3'-5' direction.</text>
        <dbReference type="EC" id="5.6.2.4"/>
    </reaction>
</comment>
<dbReference type="RefSeq" id="XP_017552767.1">
    <property type="nucleotide sequence ID" value="XM_017697278.2"/>
</dbReference>
<dbReference type="GO" id="GO:0006260">
    <property type="term" value="P:DNA replication"/>
    <property type="evidence" value="ECO:0007669"/>
    <property type="project" value="InterPro"/>
</dbReference>
<reference evidence="15 16" key="1">
    <citation type="submission" date="2020-10" db="EMBL/GenBank/DDBJ databases">
        <title>Pygocentrus nattereri (red-bellied piranha) genome, fPygNat1, primary haplotype.</title>
        <authorList>
            <person name="Myers G."/>
            <person name="Meyer A."/>
            <person name="Karagic N."/>
            <person name="Pippel M."/>
            <person name="Winkler S."/>
            <person name="Tracey A."/>
            <person name="Wood J."/>
            <person name="Formenti G."/>
            <person name="Howe K."/>
            <person name="Fedrigo O."/>
            <person name="Jarvis E.D."/>
        </authorList>
    </citation>
    <scope>NUCLEOTIDE SEQUENCE [LARGE SCALE GENOMIC DNA]</scope>
</reference>
<dbReference type="Pfam" id="PF01612">
    <property type="entry name" value="DNA_pol_A_exo1"/>
    <property type="match status" value="1"/>
</dbReference>
<evidence type="ECO:0000259" key="12">
    <source>
        <dbReference type="PROSITE" id="PS50967"/>
    </source>
</evidence>
<evidence type="ECO:0000256" key="6">
    <source>
        <dbReference type="ARBA" id="ARBA00022840"/>
    </source>
</evidence>
<evidence type="ECO:0000256" key="7">
    <source>
        <dbReference type="ARBA" id="ARBA00023125"/>
    </source>
</evidence>
<dbReference type="GO" id="GO:0000724">
    <property type="term" value="P:double-strand break repair via homologous recombination"/>
    <property type="evidence" value="ECO:0007669"/>
    <property type="project" value="TreeGrafter"/>
</dbReference>
<dbReference type="PROSITE" id="PS51192">
    <property type="entry name" value="HELICASE_ATP_BIND_1"/>
    <property type="match status" value="1"/>
</dbReference>
<dbReference type="PROSITE" id="PS51194">
    <property type="entry name" value="HELICASE_CTER"/>
    <property type="match status" value="1"/>
</dbReference>
<dbReference type="SMART" id="SM00956">
    <property type="entry name" value="RQC"/>
    <property type="match status" value="1"/>
</dbReference>
<accession>A0A3B4CWT0</accession>
<dbReference type="InterPro" id="IPR036388">
    <property type="entry name" value="WH-like_DNA-bd_sf"/>
</dbReference>
<dbReference type="OMA" id="TYLIHMV"/>
<feature type="domain" description="Helicase ATP-binding" evidence="13">
    <location>
        <begin position="481"/>
        <end position="647"/>
    </location>
</feature>
<dbReference type="FunFam" id="3.40.50.300:FF:000941">
    <property type="entry name" value="Werner syndrome RecQ like helicase"/>
    <property type="match status" value="1"/>
</dbReference>
<dbReference type="CDD" id="cd06141">
    <property type="entry name" value="WRN_exo"/>
    <property type="match status" value="1"/>
</dbReference>
<evidence type="ECO:0000313" key="16">
    <source>
        <dbReference type="Proteomes" id="UP001501920"/>
    </source>
</evidence>
<dbReference type="PANTHER" id="PTHR13710">
    <property type="entry name" value="DNA HELICASE RECQ FAMILY MEMBER"/>
    <property type="match status" value="1"/>
</dbReference>
<evidence type="ECO:0000256" key="8">
    <source>
        <dbReference type="ARBA" id="ARBA00023235"/>
    </source>
</evidence>
<evidence type="ECO:0000256" key="10">
    <source>
        <dbReference type="ARBA" id="ARBA00034808"/>
    </source>
</evidence>
<dbReference type="SMART" id="SM00490">
    <property type="entry name" value="HELICc"/>
    <property type="match status" value="1"/>
</dbReference>
<dbReference type="Proteomes" id="UP001501920">
    <property type="component" value="Chromosome 18"/>
</dbReference>
<keyword evidence="6" id="KW-0067">ATP-binding</keyword>
<dbReference type="GO" id="GO:0043138">
    <property type="term" value="F:3'-5' DNA helicase activity"/>
    <property type="evidence" value="ECO:0007669"/>
    <property type="project" value="UniProtKB-EC"/>
</dbReference>
<dbReference type="CTD" id="7486"/>
<keyword evidence="4" id="KW-0378">Hydrolase</keyword>
<comment type="cofactor">
    <cofactor evidence="1">
        <name>Zn(2+)</name>
        <dbReference type="ChEBI" id="CHEBI:29105"/>
    </cofactor>
</comment>
<dbReference type="FunFam" id="1.10.150.80:FF:000005">
    <property type="entry name" value="Werner syndrome ATP-dependent helicase homolog"/>
    <property type="match status" value="1"/>
</dbReference>
<feature type="compositionally biased region" description="Acidic residues" evidence="11">
    <location>
        <begin position="431"/>
        <end position="448"/>
    </location>
</feature>
<dbReference type="GO" id="GO:0005654">
    <property type="term" value="C:nucleoplasm"/>
    <property type="evidence" value="ECO:0007669"/>
    <property type="project" value="TreeGrafter"/>
</dbReference>
<dbReference type="GeneID" id="108427266"/>
<dbReference type="Gene3D" id="3.40.50.300">
    <property type="entry name" value="P-loop containing nucleotide triphosphate hydrolases"/>
    <property type="match status" value="2"/>
</dbReference>
<evidence type="ECO:0000259" key="13">
    <source>
        <dbReference type="PROSITE" id="PS51192"/>
    </source>
</evidence>